<dbReference type="Pfam" id="PF25753">
    <property type="entry name" value="SF0329"/>
    <property type="match status" value="1"/>
</dbReference>
<dbReference type="EMBL" id="JACOOO010000038">
    <property type="protein sequence ID" value="MBC5630408.1"/>
    <property type="molecule type" value="Genomic_DNA"/>
</dbReference>
<evidence type="ECO:0000313" key="1">
    <source>
        <dbReference type="EMBL" id="MBC5630408.1"/>
    </source>
</evidence>
<keyword evidence="2" id="KW-1185">Reference proteome</keyword>
<evidence type="ECO:0000313" key="2">
    <source>
        <dbReference type="Proteomes" id="UP000596929"/>
    </source>
</evidence>
<dbReference type="Proteomes" id="UP000596929">
    <property type="component" value="Unassembled WGS sequence"/>
</dbReference>
<dbReference type="InterPro" id="IPR057955">
    <property type="entry name" value="SF0329-like"/>
</dbReference>
<name>A0ABR7DHT7_9CLOT</name>
<protein>
    <submittedName>
        <fullName evidence="1">Uncharacterized protein</fullName>
    </submittedName>
</protein>
<accession>A0ABR7DHT7</accession>
<reference evidence="1 2" key="1">
    <citation type="submission" date="2020-08" db="EMBL/GenBank/DDBJ databases">
        <title>Genome public.</title>
        <authorList>
            <person name="Liu C."/>
            <person name="Sun Q."/>
        </authorList>
    </citation>
    <scope>NUCLEOTIDE SEQUENCE [LARGE SCALE GENOMIC DNA]</scope>
    <source>
        <strain evidence="1 2">NSJ-6</strain>
    </source>
</reference>
<comment type="caution">
    <text evidence="1">The sequence shown here is derived from an EMBL/GenBank/DDBJ whole genome shotgun (WGS) entry which is preliminary data.</text>
</comment>
<sequence>MSTLKWSNKIDELESEKYKEYDKGNKYLSTYEESKRELEEIGIVPQWDFYNRAHEFLNMNIEDAINSNNKIINILAVMDRRVGKRFLQKLKDKFNNDLDIIVKIIDLRLENI</sequence>
<gene>
    <name evidence="1" type="ORF">H8S20_16235</name>
</gene>
<proteinExistence type="predicted"/>
<organism evidence="1 2">
    <name type="scientific">Clostridium hominis</name>
    <dbReference type="NCBI Taxonomy" id="2763036"/>
    <lineage>
        <taxon>Bacteria</taxon>
        <taxon>Bacillati</taxon>
        <taxon>Bacillota</taxon>
        <taxon>Clostridia</taxon>
        <taxon>Eubacteriales</taxon>
        <taxon>Clostridiaceae</taxon>
        <taxon>Clostridium</taxon>
    </lineage>
</organism>